<dbReference type="OrthoDB" id="9811006at2"/>
<evidence type="ECO:0000259" key="2">
    <source>
        <dbReference type="SMART" id="SM00867"/>
    </source>
</evidence>
<keyword evidence="4" id="KW-1185">Reference proteome</keyword>
<evidence type="ECO:0000256" key="1">
    <source>
        <dbReference type="SAM" id="SignalP"/>
    </source>
</evidence>
<dbReference type="SMART" id="SM00867">
    <property type="entry name" value="YceI"/>
    <property type="match status" value="1"/>
</dbReference>
<organism evidence="3 4">
    <name type="scientific">Arenimonas oryziterrae DSM 21050 = YC6267</name>
    <dbReference type="NCBI Taxonomy" id="1121015"/>
    <lineage>
        <taxon>Bacteria</taxon>
        <taxon>Pseudomonadati</taxon>
        <taxon>Pseudomonadota</taxon>
        <taxon>Gammaproteobacteria</taxon>
        <taxon>Lysobacterales</taxon>
        <taxon>Lysobacteraceae</taxon>
        <taxon>Arenimonas</taxon>
    </lineage>
</organism>
<proteinExistence type="predicted"/>
<protein>
    <recommendedName>
        <fullName evidence="2">Lipid/polyisoprenoid-binding YceI-like domain-containing protein</fullName>
    </recommendedName>
</protein>
<accession>A0A091ATG8</accession>
<evidence type="ECO:0000313" key="4">
    <source>
        <dbReference type="Proteomes" id="UP000029385"/>
    </source>
</evidence>
<dbReference type="eggNOG" id="COG2353">
    <property type="taxonomic scope" value="Bacteria"/>
</dbReference>
<dbReference type="SUPFAM" id="SSF101874">
    <property type="entry name" value="YceI-like"/>
    <property type="match status" value="1"/>
</dbReference>
<dbReference type="Gene3D" id="2.40.128.110">
    <property type="entry name" value="Lipid/polyisoprenoid-binding, YceI-like"/>
    <property type="match status" value="1"/>
</dbReference>
<comment type="caution">
    <text evidence="3">The sequence shown here is derived from an EMBL/GenBank/DDBJ whole genome shotgun (WGS) entry which is preliminary data.</text>
</comment>
<dbReference type="InterPro" id="IPR007372">
    <property type="entry name" value="Lipid/polyisoprenoid-bd_YceI"/>
</dbReference>
<feature type="signal peptide" evidence="1">
    <location>
        <begin position="1"/>
        <end position="20"/>
    </location>
</feature>
<dbReference type="AlphaFoldDB" id="A0A091ATG8"/>
<sequence length="195" mass="20414">MKRTLLAALLTFGFVAGAPAADYKIDGSHTQVQFTYNHFGLSHITGRFDQVTGSFDFNAADPTQSTIQVEIPIASLSTGVGKLDEHMKSPDFFDAAQYPTATFKSTSVTAAGEGKLNVAGDLTIHGVTKPVVLAVTVNLVGDHPMKKTPAAGFDATTTIKRSDFGIAKYTPAVSDEIKIAITLEAGVAAPAPASK</sequence>
<dbReference type="Pfam" id="PF04264">
    <property type="entry name" value="YceI"/>
    <property type="match status" value="1"/>
</dbReference>
<feature type="domain" description="Lipid/polyisoprenoid-binding YceI-like" evidence="2">
    <location>
        <begin position="22"/>
        <end position="186"/>
    </location>
</feature>
<dbReference type="PATRIC" id="fig|1121015.4.peg.2247"/>
<keyword evidence="1" id="KW-0732">Signal</keyword>
<dbReference type="PANTHER" id="PTHR34406">
    <property type="entry name" value="PROTEIN YCEI"/>
    <property type="match status" value="1"/>
</dbReference>
<dbReference type="InterPro" id="IPR036761">
    <property type="entry name" value="TTHA0802/YceI-like_sf"/>
</dbReference>
<feature type="chain" id="PRO_5001870526" description="Lipid/polyisoprenoid-binding YceI-like domain-containing protein" evidence="1">
    <location>
        <begin position="21"/>
        <end position="195"/>
    </location>
</feature>
<reference evidence="3 4" key="1">
    <citation type="submission" date="2013-09" db="EMBL/GenBank/DDBJ databases">
        <title>Genome sequencing of Arenimonas oryziterrae.</title>
        <authorList>
            <person name="Chen F."/>
            <person name="Wang G."/>
        </authorList>
    </citation>
    <scope>NUCLEOTIDE SEQUENCE [LARGE SCALE GENOMIC DNA]</scope>
    <source>
        <strain evidence="3 4">YC6267</strain>
    </source>
</reference>
<gene>
    <name evidence="3" type="ORF">N789_13885</name>
</gene>
<dbReference type="PANTHER" id="PTHR34406:SF1">
    <property type="entry name" value="PROTEIN YCEI"/>
    <property type="match status" value="1"/>
</dbReference>
<dbReference type="EMBL" id="AVCI01000010">
    <property type="protein sequence ID" value="KFN42442.1"/>
    <property type="molecule type" value="Genomic_DNA"/>
</dbReference>
<dbReference type="STRING" id="1121015.GCA_000420545_02827"/>
<name>A0A091ATG8_9GAMM</name>
<dbReference type="Proteomes" id="UP000029385">
    <property type="component" value="Unassembled WGS sequence"/>
</dbReference>
<evidence type="ECO:0000313" key="3">
    <source>
        <dbReference type="EMBL" id="KFN42442.1"/>
    </source>
</evidence>
<dbReference type="RefSeq" id="WP_022970415.1">
    <property type="nucleotide sequence ID" value="NZ_ATVD01000007.1"/>
</dbReference>